<dbReference type="RefSeq" id="WP_027226376.1">
    <property type="nucleotide sequence ID" value="NZ_FJAF01000005.1"/>
</dbReference>
<proteinExistence type="predicted"/>
<reference evidence="1" key="1">
    <citation type="journal article" date="2018" name="Genome Biol.">
        <title>SKESA: strategic k-mer extension for scrupulous assemblies.</title>
        <authorList>
            <person name="Souvorov A."/>
            <person name="Agarwala R."/>
            <person name="Lipman D.J."/>
        </authorList>
    </citation>
    <scope>NUCLEOTIDE SEQUENCE</scope>
    <source>
        <strain evidence="1">D3612</strain>
    </source>
</reference>
<evidence type="ECO:0000313" key="1">
    <source>
        <dbReference type="EMBL" id="HAT1597124.1"/>
    </source>
</evidence>
<gene>
    <name evidence="1" type="ORF">I8Y58_002363</name>
</gene>
<reference evidence="1" key="2">
    <citation type="submission" date="2020-11" db="EMBL/GenBank/DDBJ databases">
        <authorList>
            <consortium name="NCBI Pathogen Detection Project"/>
        </authorList>
    </citation>
    <scope>NUCLEOTIDE SEQUENCE</scope>
    <source>
        <strain evidence="1">D3612</strain>
    </source>
</reference>
<organism evidence="1 2">
    <name type="scientific">Legionella pneumophila</name>
    <dbReference type="NCBI Taxonomy" id="446"/>
    <lineage>
        <taxon>Bacteria</taxon>
        <taxon>Pseudomonadati</taxon>
        <taxon>Pseudomonadota</taxon>
        <taxon>Gammaproteobacteria</taxon>
        <taxon>Legionellales</taxon>
        <taxon>Legionellaceae</taxon>
        <taxon>Legionella</taxon>
    </lineage>
</organism>
<protein>
    <submittedName>
        <fullName evidence="1">Uncharacterized protein</fullName>
    </submittedName>
</protein>
<name>A0AAN5KSP5_LEGPN</name>
<sequence length="255" mass="29554">MDDKKLILDAANRYGFNLEFRTKKVLEEKNFSILMNQLMKSGDEFVEIDIRAAQYTGREWLIECKGSSDSSHLILIKEDSSNDPKSYNTKRHAIQDSNYQIAQFKPDENQYFFTFTGDFFNKTGQQLKKISKNDSENNFFKAQYQILSAIKAISLTDTDKDKSKDFPIIIPMIVTNAKIWVIDYNKSSEPGVSQHKWVLHKVKIKNNLFIVPKYEIEYDSISILVLNIDYLDEFLGCYSYNINGEITIGNSELTK</sequence>
<dbReference type="Proteomes" id="UP000861567">
    <property type="component" value="Unassembled WGS sequence"/>
</dbReference>
<dbReference type="AlphaFoldDB" id="A0AAN5KSP5"/>
<evidence type="ECO:0000313" key="2">
    <source>
        <dbReference type="Proteomes" id="UP000861567"/>
    </source>
</evidence>
<dbReference type="InterPro" id="IPR011335">
    <property type="entry name" value="Restrct_endonuc-II-like"/>
</dbReference>
<dbReference type="SUPFAM" id="SSF52980">
    <property type="entry name" value="Restriction endonuclease-like"/>
    <property type="match status" value="1"/>
</dbReference>
<dbReference type="EMBL" id="DACSEI010000027">
    <property type="protein sequence ID" value="HAT1597124.1"/>
    <property type="molecule type" value="Genomic_DNA"/>
</dbReference>
<comment type="caution">
    <text evidence="1">The sequence shown here is derived from an EMBL/GenBank/DDBJ whole genome shotgun (WGS) entry which is preliminary data.</text>
</comment>
<accession>A0AAN5KSP5</accession>